<dbReference type="AlphaFoldDB" id="A0AAD7IFY9"/>
<dbReference type="Proteomes" id="UP001215598">
    <property type="component" value="Unassembled WGS sequence"/>
</dbReference>
<evidence type="ECO:0000313" key="2">
    <source>
        <dbReference type="EMBL" id="KAJ7742233.1"/>
    </source>
</evidence>
<feature type="region of interest" description="Disordered" evidence="1">
    <location>
        <begin position="60"/>
        <end position="79"/>
    </location>
</feature>
<keyword evidence="3" id="KW-1185">Reference proteome</keyword>
<comment type="caution">
    <text evidence="2">The sequence shown here is derived from an EMBL/GenBank/DDBJ whole genome shotgun (WGS) entry which is preliminary data.</text>
</comment>
<protein>
    <submittedName>
        <fullName evidence="2">Uncharacterized protein</fullName>
    </submittedName>
</protein>
<name>A0AAD7IFY9_9AGAR</name>
<organism evidence="2 3">
    <name type="scientific">Mycena metata</name>
    <dbReference type="NCBI Taxonomy" id="1033252"/>
    <lineage>
        <taxon>Eukaryota</taxon>
        <taxon>Fungi</taxon>
        <taxon>Dikarya</taxon>
        <taxon>Basidiomycota</taxon>
        <taxon>Agaricomycotina</taxon>
        <taxon>Agaricomycetes</taxon>
        <taxon>Agaricomycetidae</taxon>
        <taxon>Agaricales</taxon>
        <taxon>Marasmiineae</taxon>
        <taxon>Mycenaceae</taxon>
        <taxon>Mycena</taxon>
    </lineage>
</organism>
<sequence length="160" mass="17533">MDYLETAAGAWIFLCRVPLLVFFTLRFPQDLYHCPSTLLRCLSLRRTSGETASKHTGLSCAASSTSASSGGGSSASAPQPDCASIDLRFAARVGIDNAQDGLPREDKITIRRYPYERHGRVGRGAHHSVGCGYTLISSLRRQNTFFALITELDILHELRS</sequence>
<proteinExistence type="predicted"/>
<evidence type="ECO:0000256" key="1">
    <source>
        <dbReference type="SAM" id="MobiDB-lite"/>
    </source>
</evidence>
<reference evidence="2" key="1">
    <citation type="submission" date="2023-03" db="EMBL/GenBank/DDBJ databases">
        <title>Massive genome expansion in bonnet fungi (Mycena s.s.) driven by repeated elements and novel gene families across ecological guilds.</title>
        <authorList>
            <consortium name="Lawrence Berkeley National Laboratory"/>
            <person name="Harder C.B."/>
            <person name="Miyauchi S."/>
            <person name="Viragh M."/>
            <person name="Kuo A."/>
            <person name="Thoen E."/>
            <person name="Andreopoulos B."/>
            <person name="Lu D."/>
            <person name="Skrede I."/>
            <person name="Drula E."/>
            <person name="Henrissat B."/>
            <person name="Morin E."/>
            <person name="Kohler A."/>
            <person name="Barry K."/>
            <person name="LaButti K."/>
            <person name="Morin E."/>
            <person name="Salamov A."/>
            <person name="Lipzen A."/>
            <person name="Mereny Z."/>
            <person name="Hegedus B."/>
            <person name="Baldrian P."/>
            <person name="Stursova M."/>
            <person name="Weitz H."/>
            <person name="Taylor A."/>
            <person name="Grigoriev I.V."/>
            <person name="Nagy L.G."/>
            <person name="Martin F."/>
            <person name="Kauserud H."/>
        </authorList>
    </citation>
    <scope>NUCLEOTIDE SEQUENCE</scope>
    <source>
        <strain evidence="2">CBHHK182m</strain>
    </source>
</reference>
<evidence type="ECO:0000313" key="3">
    <source>
        <dbReference type="Proteomes" id="UP001215598"/>
    </source>
</evidence>
<accession>A0AAD7IFY9</accession>
<gene>
    <name evidence="2" type="ORF">B0H16DRAFT_1563510</name>
</gene>
<dbReference type="EMBL" id="JARKIB010000095">
    <property type="protein sequence ID" value="KAJ7742233.1"/>
    <property type="molecule type" value="Genomic_DNA"/>
</dbReference>